<dbReference type="AlphaFoldDB" id="W6ZBM2"/>
<sequence>MPLELLKSLLLLLVYLSHSWWVAVLFEARIDLQHQCGFPLLNFAPHYTHPTTISHRTRQRHPHTSVSLLSYLSEMKNPSGEMHMALQPLLHLLLSRQPLRPQSFVVPIQRR</sequence>
<evidence type="ECO:0000313" key="3">
    <source>
        <dbReference type="Proteomes" id="UP000054032"/>
    </source>
</evidence>
<dbReference type="RefSeq" id="XP_007686231.1">
    <property type="nucleotide sequence ID" value="XM_007688041.1"/>
</dbReference>
<keyword evidence="1" id="KW-0732">Signal</keyword>
<evidence type="ECO:0008006" key="4">
    <source>
        <dbReference type="Google" id="ProtNLM"/>
    </source>
</evidence>
<evidence type="ECO:0000256" key="1">
    <source>
        <dbReference type="SAM" id="SignalP"/>
    </source>
</evidence>
<dbReference type="GeneID" id="19120642"/>
<dbReference type="HOGENOM" id="CLU_2157924_0_0_1"/>
<feature type="chain" id="PRO_5004886678" description="Secreted protein" evidence="1">
    <location>
        <begin position="20"/>
        <end position="111"/>
    </location>
</feature>
<reference evidence="2 3" key="1">
    <citation type="journal article" date="2013" name="PLoS Genet.">
        <title>Comparative genome structure, secondary metabolite, and effector coding capacity across Cochliobolus pathogens.</title>
        <authorList>
            <person name="Condon B.J."/>
            <person name="Leng Y."/>
            <person name="Wu D."/>
            <person name="Bushley K.E."/>
            <person name="Ohm R.A."/>
            <person name="Otillar R."/>
            <person name="Martin J."/>
            <person name="Schackwitz W."/>
            <person name="Grimwood J."/>
            <person name="MohdZainudin N."/>
            <person name="Xue C."/>
            <person name="Wang R."/>
            <person name="Manning V.A."/>
            <person name="Dhillon B."/>
            <person name="Tu Z.J."/>
            <person name="Steffenson B.J."/>
            <person name="Salamov A."/>
            <person name="Sun H."/>
            <person name="Lowry S."/>
            <person name="LaButti K."/>
            <person name="Han J."/>
            <person name="Copeland A."/>
            <person name="Lindquist E."/>
            <person name="Barry K."/>
            <person name="Schmutz J."/>
            <person name="Baker S.E."/>
            <person name="Ciuffetti L.M."/>
            <person name="Grigoriev I.V."/>
            <person name="Zhong S."/>
            <person name="Turgeon B.G."/>
        </authorList>
    </citation>
    <scope>NUCLEOTIDE SEQUENCE [LARGE SCALE GENOMIC DNA]</scope>
    <source>
        <strain evidence="2 3">ATCC 44560</strain>
    </source>
</reference>
<evidence type="ECO:0000313" key="2">
    <source>
        <dbReference type="EMBL" id="EUC47193.1"/>
    </source>
</evidence>
<organism evidence="2 3">
    <name type="scientific">Bipolaris oryzae ATCC 44560</name>
    <dbReference type="NCBI Taxonomy" id="930090"/>
    <lineage>
        <taxon>Eukaryota</taxon>
        <taxon>Fungi</taxon>
        <taxon>Dikarya</taxon>
        <taxon>Ascomycota</taxon>
        <taxon>Pezizomycotina</taxon>
        <taxon>Dothideomycetes</taxon>
        <taxon>Pleosporomycetidae</taxon>
        <taxon>Pleosporales</taxon>
        <taxon>Pleosporineae</taxon>
        <taxon>Pleosporaceae</taxon>
        <taxon>Bipolaris</taxon>
    </lineage>
</organism>
<proteinExistence type="predicted"/>
<feature type="signal peptide" evidence="1">
    <location>
        <begin position="1"/>
        <end position="19"/>
    </location>
</feature>
<keyword evidence="3" id="KW-1185">Reference proteome</keyword>
<dbReference type="Proteomes" id="UP000054032">
    <property type="component" value="Unassembled WGS sequence"/>
</dbReference>
<protein>
    <recommendedName>
        <fullName evidence="4">Secreted protein</fullName>
    </recommendedName>
</protein>
<dbReference type="KEGG" id="bor:COCMIDRAFT_24821"/>
<name>W6ZBM2_COCMI</name>
<accession>W6ZBM2</accession>
<gene>
    <name evidence="2" type="ORF">COCMIDRAFT_24821</name>
</gene>
<dbReference type="EMBL" id="KI963955">
    <property type="protein sequence ID" value="EUC47193.1"/>
    <property type="molecule type" value="Genomic_DNA"/>
</dbReference>